<organism evidence="1 2">
    <name type="scientific">Purpureocillium lilacinum</name>
    <name type="common">Paecilomyces lilacinus</name>
    <dbReference type="NCBI Taxonomy" id="33203"/>
    <lineage>
        <taxon>Eukaryota</taxon>
        <taxon>Fungi</taxon>
        <taxon>Dikarya</taxon>
        <taxon>Ascomycota</taxon>
        <taxon>Pezizomycotina</taxon>
        <taxon>Sordariomycetes</taxon>
        <taxon>Hypocreomycetidae</taxon>
        <taxon>Hypocreales</taxon>
        <taxon>Ophiocordycipitaceae</taxon>
        <taxon>Purpureocillium</taxon>
    </lineage>
</organism>
<proteinExistence type="predicted"/>
<reference evidence="1" key="1">
    <citation type="submission" date="2024-12" db="EMBL/GenBank/DDBJ databases">
        <title>Comparative genomics and development of molecular markers within Purpureocillium lilacinum and among Purpureocillium species.</title>
        <authorList>
            <person name="Yeh Z.-Y."/>
            <person name="Ni N.-T."/>
            <person name="Lo P.-H."/>
            <person name="Mushyakhwo K."/>
            <person name="Lin C.-F."/>
            <person name="Nai Y.-S."/>
        </authorList>
    </citation>
    <scope>NUCLEOTIDE SEQUENCE</scope>
    <source>
        <strain evidence="1">NCHU-NPUST-175</strain>
    </source>
</reference>
<name>A0ACC4DEL0_PURLI</name>
<accession>A0ACC4DEL0</accession>
<protein>
    <submittedName>
        <fullName evidence="1">Uncharacterized protein</fullName>
    </submittedName>
</protein>
<dbReference type="EMBL" id="JBGNUJ010000010">
    <property type="protein sequence ID" value="KAL3954787.1"/>
    <property type="molecule type" value="Genomic_DNA"/>
</dbReference>
<comment type="caution">
    <text evidence="1">The sequence shown here is derived from an EMBL/GenBank/DDBJ whole genome shotgun (WGS) entry which is preliminary data.</text>
</comment>
<gene>
    <name evidence="1" type="ORF">ACCO45_010350</name>
</gene>
<evidence type="ECO:0000313" key="2">
    <source>
        <dbReference type="Proteomes" id="UP001638806"/>
    </source>
</evidence>
<dbReference type="Proteomes" id="UP001638806">
    <property type="component" value="Unassembled WGS sequence"/>
</dbReference>
<sequence>MALRGRGDDGPRATVYPQLVTPGPPEAGDGGDAVRSEAHDNVGEDNDGAAYPAPLRISRSRAASPKSPRISPTRRRPSAKTTARMKVCARPRRPRMGRRRRSRIGHISRRNLRRHRRTNREHGPRQAWARLRITSTLPGGEARVDAGESPAWLQDSCGGTGCGRRCRCCCWCRSDDSGRGRAESGAGSWISCPVASGADVESACAAQGVPGCGAVGDIYIAITRCGPEPAGAVIGSAQRPTSASPGPPSAGAATTWAAPLQSPPHPSWPAAGPVQQPIYAPQPFPHDAHSALASPVPGMTPISPLQQGYPPPPLHSPSPVNSTYSIPQPTYTPSPMPSPHPTHVPSTGTPQPQRPPVHQAMSDPNMPPQQTPQSPPPPYPYGSPGPGPPPQPTYAPQQQPYSSPPPGAPPANGAGPVYSSQYAYGPLPPYNPADPKHPPPLPPRPMPGPYAPMAPMPTGFGSGPAGAGAYPRPRRPCTRPGRIPAAAAPARWIRRRQRQPVQQRVGQEVARQDEPGAGEQARGRAAGAAGPAASARVYGSAAAAAVPAVSPAAATAASAGREGPPGPQYGYGPGPGGPPGPNGYAAGPWGPPPPGQGGRHGTREGFESVMMQSTRDCYVLVVWACVMSHVGYAGQAPTGVIRKDSII</sequence>
<keyword evidence="2" id="KW-1185">Reference proteome</keyword>
<evidence type="ECO:0000313" key="1">
    <source>
        <dbReference type="EMBL" id="KAL3954787.1"/>
    </source>
</evidence>